<keyword evidence="3" id="KW-1185">Reference proteome</keyword>
<protein>
    <recommendedName>
        <fullName evidence="4">DUF4243 domain-containing protein</fullName>
    </recommendedName>
</protein>
<dbReference type="Proteomes" id="UP000799536">
    <property type="component" value="Unassembled WGS sequence"/>
</dbReference>
<dbReference type="GO" id="GO:0016491">
    <property type="term" value="F:oxidoreductase activity"/>
    <property type="evidence" value="ECO:0007669"/>
    <property type="project" value="UniProtKB-KW"/>
</dbReference>
<dbReference type="PANTHER" id="PTHR35870">
    <property type="entry name" value="PROTEIN, PUTATIVE (AFU_ORTHOLOGUE AFUA_5G03330)-RELATED"/>
    <property type="match status" value="1"/>
</dbReference>
<keyword evidence="1" id="KW-0560">Oxidoreductase</keyword>
<evidence type="ECO:0008006" key="4">
    <source>
        <dbReference type="Google" id="ProtNLM"/>
    </source>
</evidence>
<dbReference type="PANTHER" id="PTHR35870:SF6">
    <property type="entry name" value="MGS207 PROTEIN"/>
    <property type="match status" value="1"/>
</dbReference>
<accession>A0A9P4JBM4</accession>
<gene>
    <name evidence="2" type="ORF">GQ43DRAFT_266023</name>
</gene>
<name>A0A9P4JBM4_9PLEO</name>
<proteinExistence type="predicted"/>
<comment type="caution">
    <text evidence="2">The sequence shown here is derived from an EMBL/GenBank/DDBJ whole genome shotgun (WGS) entry which is preliminary data.</text>
</comment>
<evidence type="ECO:0000313" key="3">
    <source>
        <dbReference type="Proteomes" id="UP000799536"/>
    </source>
</evidence>
<dbReference type="Pfam" id="PF14027">
    <property type="entry name" value="Questin_oxidase"/>
    <property type="match status" value="1"/>
</dbReference>
<dbReference type="InterPro" id="IPR025337">
    <property type="entry name" value="Questin_oxidase-like"/>
</dbReference>
<dbReference type="OrthoDB" id="10265971at2759"/>
<evidence type="ECO:0000256" key="1">
    <source>
        <dbReference type="ARBA" id="ARBA00023002"/>
    </source>
</evidence>
<reference evidence="2" key="1">
    <citation type="journal article" date="2020" name="Stud. Mycol.">
        <title>101 Dothideomycetes genomes: a test case for predicting lifestyles and emergence of pathogens.</title>
        <authorList>
            <person name="Haridas S."/>
            <person name="Albert R."/>
            <person name="Binder M."/>
            <person name="Bloem J."/>
            <person name="Labutti K."/>
            <person name="Salamov A."/>
            <person name="Andreopoulos B."/>
            <person name="Baker S."/>
            <person name="Barry K."/>
            <person name="Bills G."/>
            <person name="Bluhm B."/>
            <person name="Cannon C."/>
            <person name="Castanera R."/>
            <person name="Culley D."/>
            <person name="Daum C."/>
            <person name="Ezra D."/>
            <person name="Gonzalez J."/>
            <person name="Henrissat B."/>
            <person name="Kuo A."/>
            <person name="Liang C."/>
            <person name="Lipzen A."/>
            <person name="Lutzoni F."/>
            <person name="Magnuson J."/>
            <person name="Mondo S."/>
            <person name="Nolan M."/>
            <person name="Ohm R."/>
            <person name="Pangilinan J."/>
            <person name="Park H.-J."/>
            <person name="Ramirez L."/>
            <person name="Alfaro M."/>
            <person name="Sun H."/>
            <person name="Tritt A."/>
            <person name="Yoshinaga Y."/>
            <person name="Zwiers L.-H."/>
            <person name="Turgeon B."/>
            <person name="Goodwin S."/>
            <person name="Spatafora J."/>
            <person name="Crous P."/>
            <person name="Grigoriev I."/>
        </authorList>
    </citation>
    <scope>NUCLEOTIDE SEQUENCE</scope>
    <source>
        <strain evidence="2">ATCC 74209</strain>
    </source>
</reference>
<evidence type="ECO:0000313" key="2">
    <source>
        <dbReference type="EMBL" id="KAF2196285.1"/>
    </source>
</evidence>
<dbReference type="AlphaFoldDB" id="A0A9P4JBM4"/>
<dbReference type="EMBL" id="ML994427">
    <property type="protein sequence ID" value="KAF2196285.1"/>
    <property type="molecule type" value="Genomic_DNA"/>
</dbReference>
<organism evidence="2 3">
    <name type="scientific">Delitschia confertaspora ATCC 74209</name>
    <dbReference type="NCBI Taxonomy" id="1513339"/>
    <lineage>
        <taxon>Eukaryota</taxon>
        <taxon>Fungi</taxon>
        <taxon>Dikarya</taxon>
        <taxon>Ascomycota</taxon>
        <taxon>Pezizomycotina</taxon>
        <taxon>Dothideomycetes</taxon>
        <taxon>Pleosporomycetidae</taxon>
        <taxon>Pleosporales</taxon>
        <taxon>Delitschiaceae</taxon>
        <taxon>Delitschia</taxon>
    </lineage>
</organism>
<sequence length="427" mass="49072">MFQLPSFKLPFFKTSSRNSPSINVPSVEIHDVETAADKRPRTLKHLLKANHANYSIIYHNLQFHNHTPHILGSAYILGGSSEHMNDIYDKEVEDLEPWHDAPGEISKEDWRDFLGKRQYQRAFVDFFEDQLVAKGYDWKQLLDDYLFEGKEPLINGLISGLGHPLIHLGYAYELNSRTIAVEALALGSCFYSSLHKYIDNPSYTRESAFRSSSLLEILGKVKDDKRFDGLYDHRSGDIMKVIQEREDTFVEYWNAWDLSNPKEQFEESQKTAVALLLATDPPGMGKFDFFLVHILTTSHAIRILLPLVPAEYHISLLRQWWLLTLATYIAQTRPTIDLDAINGFKLEGRGWKYVVHEALSSPQSLDAHYVKALRAMKVAAETWGDEGYSEQYYLKAAVKFAAEFKHWGGFATTSSDDVKYYYPKNQN</sequence>